<gene>
    <name evidence="7" type="ORF">OTK00_001789</name>
</gene>
<dbReference type="PROSITE" id="PS51900">
    <property type="entry name" value="CB"/>
    <property type="match status" value="1"/>
</dbReference>
<sequence length="286" mass="33869">MLKEFEEYLKTQDFTENTIKSYTKDVELFMRWYIDTTGQEFLPENLTEFDLVEYKSYLLRQNLKPSTVNRSIISLRKFVHFLLDRGLLKKDISTRLKQVKDTTRNLSPVVLDKKDIYKFRRTVHQFGKARDVALVELLLNTGMRISEAINLKLEDVELSERKGKVKIWGKGRSYREVPLNSDARKYLSEYLKKRPYSETNYFFVTSTGKPLTRNAAYKIILKYAKLASVDLHPHMLRHFFAQTLIDKGLNLYDVQQLLGHQRIETTLRYKKPNVQLQEEMVENLLE</sequence>
<dbReference type="Proteomes" id="UP001164909">
    <property type="component" value="Chromosome"/>
</dbReference>
<dbReference type="PROSITE" id="PS51898">
    <property type="entry name" value="TYR_RECOMBINASE"/>
    <property type="match status" value="1"/>
</dbReference>
<keyword evidence="8" id="KW-1185">Reference proteome</keyword>
<evidence type="ECO:0000313" key="7">
    <source>
        <dbReference type="EMBL" id="WAM33294.1"/>
    </source>
</evidence>
<evidence type="ECO:0000259" key="6">
    <source>
        <dbReference type="PROSITE" id="PS51900"/>
    </source>
</evidence>
<dbReference type="InterPro" id="IPR011010">
    <property type="entry name" value="DNA_brk_join_enz"/>
</dbReference>
<name>A0ABY7BPG7_9FIRM</name>
<dbReference type="InterPro" id="IPR002104">
    <property type="entry name" value="Integrase_catalytic"/>
</dbReference>
<organism evidence="7 8">
    <name type="scientific">Caldicellulosiruptor morganii</name>
    <dbReference type="NCBI Taxonomy" id="1387555"/>
    <lineage>
        <taxon>Bacteria</taxon>
        <taxon>Bacillati</taxon>
        <taxon>Bacillota</taxon>
        <taxon>Bacillota incertae sedis</taxon>
        <taxon>Caldicellulosiruptorales</taxon>
        <taxon>Caldicellulosiruptoraceae</taxon>
        <taxon>Caldicellulosiruptor</taxon>
    </lineage>
</organism>
<dbReference type="InterPro" id="IPR050090">
    <property type="entry name" value="Tyrosine_recombinase_XerCD"/>
</dbReference>
<proteinExistence type="predicted"/>
<dbReference type="SUPFAM" id="SSF56349">
    <property type="entry name" value="DNA breaking-rejoining enzymes"/>
    <property type="match status" value="1"/>
</dbReference>
<evidence type="ECO:0000256" key="1">
    <source>
        <dbReference type="ARBA" id="ARBA00022908"/>
    </source>
</evidence>
<feature type="domain" description="Tyr recombinase" evidence="5">
    <location>
        <begin position="106"/>
        <end position="282"/>
    </location>
</feature>
<dbReference type="Gene3D" id="1.10.150.130">
    <property type="match status" value="1"/>
</dbReference>
<evidence type="ECO:0000256" key="4">
    <source>
        <dbReference type="PROSITE-ProRule" id="PRU01248"/>
    </source>
</evidence>
<dbReference type="InterPro" id="IPR013762">
    <property type="entry name" value="Integrase-like_cat_sf"/>
</dbReference>
<reference evidence="7" key="1">
    <citation type="submission" date="2022-12" db="EMBL/GenBank/DDBJ databases">
        <authorList>
            <person name="Bing R.G."/>
            <person name="Willard D.J."/>
            <person name="Manesh M.J.H."/>
            <person name="Laemthong T."/>
            <person name="Crosby J.R."/>
            <person name="Kelly R.M."/>
        </authorList>
    </citation>
    <scope>NUCLEOTIDE SEQUENCE</scope>
    <source>
        <strain evidence="7">DSM 8990</strain>
    </source>
</reference>
<evidence type="ECO:0000259" key="5">
    <source>
        <dbReference type="PROSITE" id="PS51898"/>
    </source>
</evidence>
<dbReference type="EMBL" id="CP113865">
    <property type="protein sequence ID" value="WAM33294.1"/>
    <property type="molecule type" value="Genomic_DNA"/>
</dbReference>
<keyword evidence="3" id="KW-0233">DNA recombination</keyword>
<evidence type="ECO:0000313" key="8">
    <source>
        <dbReference type="Proteomes" id="UP001164909"/>
    </source>
</evidence>
<evidence type="ECO:0000256" key="2">
    <source>
        <dbReference type="ARBA" id="ARBA00023125"/>
    </source>
</evidence>
<dbReference type="Pfam" id="PF00589">
    <property type="entry name" value="Phage_integrase"/>
    <property type="match status" value="1"/>
</dbReference>
<dbReference type="InterPro" id="IPR044068">
    <property type="entry name" value="CB"/>
</dbReference>
<keyword evidence="2 4" id="KW-0238">DNA-binding</keyword>
<dbReference type="Gene3D" id="1.10.443.10">
    <property type="entry name" value="Intergrase catalytic core"/>
    <property type="match status" value="1"/>
</dbReference>
<accession>A0ABY7BPG7</accession>
<dbReference type="RefSeq" id="WP_045170221.1">
    <property type="nucleotide sequence ID" value="NZ_CP113865.1"/>
</dbReference>
<keyword evidence="1" id="KW-0229">DNA integration</keyword>
<feature type="domain" description="Core-binding (CB)" evidence="6">
    <location>
        <begin position="1"/>
        <end position="83"/>
    </location>
</feature>
<dbReference type="InterPro" id="IPR004107">
    <property type="entry name" value="Integrase_SAM-like_N"/>
</dbReference>
<protein>
    <submittedName>
        <fullName evidence="7">Tyrosine-type recombinase/integrase</fullName>
    </submittedName>
</protein>
<dbReference type="PANTHER" id="PTHR30349">
    <property type="entry name" value="PHAGE INTEGRASE-RELATED"/>
    <property type="match status" value="1"/>
</dbReference>
<dbReference type="Pfam" id="PF02899">
    <property type="entry name" value="Phage_int_SAM_1"/>
    <property type="match status" value="1"/>
</dbReference>
<dbReference type="PANTHER" id="PTHR30349:SF81">
    <property type="entry name" value="TYROSINE RECOMBINASE XERC"/>
    <property type="match status" value="1"/>
</dbReference>
<evidence type="ECO:0000256" key="3">
    <source>
        <dbReference type="ARBA" id="ARBA00023172"/>
    </source>
</evidence>
<dbReference type="InterPro" id="IPR010998">
    <property type="entry name" value="Integrase_recombinase_N"/>
</dbReference>